<sequence>MLYSLNTAENSGLLKQRRFPEDYRCDSKHASAPLYLWQAQIGPLASPH</sequence>
<name>A0A232ELA6_9HYME</name>
<accession>A0A232ELA6</accession>
<gene>
    <name evidence="1" type="ORF">TSAR_009656</name>
</gene>
<organism evidence="1 2">
    <name type="scientific">Trichomalopsis sarcophagae</name>
    <dbReference type="NCBI Taxonomy" id="543379"/>
    <lineage>
        <taxon>Eukaryota</taxon>
        <taxon>Metazoa</taxon>
        <taxon>Ecdysozoa</taxon>
        <taxon>Arthropoda</taxon>
        <taxon>Hexapoda</taxon>
        <taxon>Insecta</taxon>
        <taxon>Pterygota</taxon>
        <taxon>Neoptera</taxon>
        <taxon>Endopterygota</taxon>
        <taxon>Hymenoptera</taxon>
        <taxon>Apocrita</taxon>
        <taxon>Proctotrupomorpha</taxon>
        <taxon>Chalcidoidea</taxon>
        <taxon>Pteromalidae</taxon>
        <taxon>Pteromalinae</taxon>
        <taxon>Trichomalopsis</taxon>
    </lineage>
</organism>
<evidence type="ECO:0000313" key="1">
    <source>
        <dbReference type="EMBL" id="OXU19137.1"/>
    </source>
</evidence>
<comment type="caution">
    <text evidence="1">The sequence shown here is derived from an EMBL/GenBank/DDBJ whole genome shotgun (WGS) entry which is preliminary data.</text>
</comment>
<dbReference type="Proteomes" id="UP000215335">
    <property type="component" value="Unassembled WGS sequence"/>
</dbReference>
<dbReference type="EMBL" id="NNAY01003592">
    <property type="protein sequence ID" value="OXU19137.1"/>
    <property type="molecule type" value="Genomic_DNA"/>
</dbReference>
<protein>
    <submittedName>
        <fullName evidence="1">Uncharacterized protein</fullName>
    </submittedName>
</protein>
<evidence type="ECO:0000313" key="2">
    <source>
        <dbReference type="Proteomes" id="UP000215335"/>
    </source>
</evidence>
<reference evidence="1 2" key="1">
    <citation type="journal article" date="2017" name="Curr. Biol.">
        <title>The Evolution of Venom by Co-option of Single-Copy Genes.</title>
        <authorList>
            <person name="Martinson E.O."/>
            <person name="Mrinalini"/>
            <person name="Kelkar Y.D."/>
            <person name="Chang C.H."/>
            <person name="Werren J.H."/>
        </authorList>
    </citation>
    <scope>NUCLEOTIDE SEQUENCE [LARGE SCALE GENOMIC DNA]</scope>
    <source>
        <strain evidence="1 2">Alberta</strain>
        <tissue evidence="1">Whole body</tissue>
    </source>
</reference>
<dbReference type="AlphaFoldDB" id="A0A232ELA6"/>
<keyword evidence="2" id="KW-1185">Reference proteome</keyword>
<proteinExistence type="predicted"/>